<accession>A0ABS2CCC7</accession>
<evidence type="ECO:0000259" key="1">
    <source>
        <dbReference type="PROSITE" id="PS50943"/>
    </source>
</evidence>
<reference evidence="2 3" key="1">
    <citation type="submission" date="2019-11" db="EMBL/GenBank/DDBJ databases">
        <title>Novel Deefgea species.</title>
        <authorList>
            <person name="Han J.-H."/>
        </authorList>
    </citation>
    <scope>NUCLEOTIDE SEQUENCE [LARGE SCALE GENOMIC DNA]</scope>
    <source>
        <strain evidence="2 3">LMG 24817</strain>
    </source>
</reference>
<dbReference type="CDD" id="cd00093">
    <property type="entry name" value="HTH_XRE"/>
    <property type="match status" value="1"/>
</dbReference>
<dbReference type="Pfam" id="PF01381">
    <property type="entry name" value="HTH_3"/>
    <property type="match status" value="1"/>
</dbReference>
<dbReference type="InterPro" id="IPR010982">
    <property type="entry name" value="Lambda_DNA-bd_dom_sf"/>
</dbReference>
<sequence length="188" mass="20524">MLNTFGQRLAQLLTARQMTQGEFARALGASPAFISDMIRGVKKPGADFLSRLAVQFQVSLDWLLLGQGTLEGASSIDGEWFRIVVLRVELARLAAQGHVEALRLVDELMGRSTPQIPVTPEREMLLGQLAKANEKSALISGLYNGFFTHPDPTMRAREVLSAALVHFQSNHSDPLAAMVAAHTSTNKE</sequence>
<organism evidence="2 3">
    <name type="scientific">Deefgea chitinilytica</name>
    <dbReference type="NCBI Taxonomy" id="570276"/>
    <lineage>
        <taxon>Bacteria</taxon>
        <taxon>Pseudomonadati</taxon>
        <taxon>Pseudomonadota</taxon>
        <taxon>Betaproteobacteria</taxon>
        <taxon>Neisseriales</taxon>
        <taxon>Chitinibacteraceae</taxon>
        <taxon>Deefgea</taxon>
    </lineage>
</organism>
<dbReference type="Gene3D" id="1.10.260.40">
    <property type="entry name" value="lambda repressor-like DNA-binding domains"/>
    <property type="match status" value="1"/>
</dbReference>
<evidence type="ECO:0000313" key="2">
    <source>
        <dbReference type="EMBL" id="MBM5571103.1"/>
    </source>
</evidence>
<dbReference type="PROSITE" id="PS50943">
    <property type="entry name" value="HTH_CROC1"/>
    <property type="match status" value="1"/>
</dbReference>
<proteinExistence type="predicted"/>
<keyword evidence="3" id="KW-1185">Reference proteome</keyword>
<name>A0ABS2CCC7_9NEIS</name>
<gene>
    <name evidence="2" type="ORF">GM173_05850</name>
</gene>
<dbReference type="SUPFAM" id="SSF47413">
    <property type="entry name" value="lambda repressor-like DNA-binding domains"/>
    <property type="match status" value="1"/>
</dbReference>
<dbReference type="Proteomes" id="UP001195660">
    <property type="component" value="Unassembled WGS sequence"/>
</dbReference>
<evidence type="ECO:0000313" key="3">
    <source>
        <dbReference type="Proteomes" id="UP001195660"/>
    </source>
</evidence>
<comment type="caution">
    <text evidence="2">The sequence shown here is derived from an EMBL/GenBank/DDBJ whole genome shotgun (WGS) entry which is preliminary data.</text>
</comment>
<feature type="domain" description="HTH cro/C1-type" evidence="1">
    <location>
        <begin position="9"/>
        <end position="63"/>
    </location>
</feature>
<dbReference type="SMART" id="SM00530">
    <property type="entry name" value="HTH_XRE"/>
    <property type="match status" value="1"/>
</dbReference>
<dbReference type="EMBL" id="WOFE01000002">
    <property type="protein sequence ID" value="MBM5571103.1"/>
    <property type="molecule type" value="Genomic_DNA"/>
</dbReference>
<dbReference type="RefSeq" id="WP_203570434.1">
    <property type="nucleotide sequence ID" value="NZ_WOFE01000002.1"/>
</dbReference>
<protein>
    <submittedName>
        <fullName evidence="2">Helix-turn-helix domain-containing protein</fullName>
    </submittedName>
</protein>
<dbReference type="InterPro" id="IPR001387">
    <property type="entry name" value="Cro/C1-type_HTH"/>
</dbReference>